<protein>
    <recommendedName>
        <fullName evidence="5 6">Large ribosomal subunit protein bL32c</fullName>
    </recommendedName>
</protein>
<dbReference type="Pfam" id="PF01783">
    <property type="entry name" value="Ribosomal_L32p"/>
    <property type="match status" value="1"/>
</dbReference>
<dbReference type="GO" id="GO:0015934">
    <property type="term" value="C:large ribosomal subunit"/>
    <property type="evidence" value="ECO:0007669"/>
    <property type="project" value="InterPro"/>
</dbReference>
<dbReference type="GO" id="GO:0009507">
    <property type="term" value="C:chloroplast"/>
    <property type="evidence" value="ECO:0007669"/>
    <property type="project" value="UniProtKB-SubCell"/>
</dbReference>
<evidence type="ECO:0000256" key="2">
    <source>
        <dbReference type="ARBA" id="ARBA00008560"/>
    </source>
</evidence>
<comment type="similarity">
    <text evidence="2 6">Belongs to the bacterial ribosomal protein bL32 family.</text>
</comment>
<dbReference type="PANTHER" id="PTHR36083">
    <property type="entry name" value="50S RIBOSOMAL PROTEIN L32, CHLOROPLASTIC"/>
    <property type="match status" value="1"/>
</dbReference>
<dbReference type="EMBL" id="MH173090">
    <property type="protein sequence ID" value="AYW16555.1"/>
    <property type="molecule type" value="Genomic_DNA"/>
</dbReference>
<keyword evidence="7" id="KW-0150">Chloroplast</keyword>
<gene>
    <name evidence="6 7" type="primary">rpl32</name>
</gene>
<evidence type="ECO:0000256" key="3">
    <source>
        <dbReference type="ARBA" id="ARBA00022980"/>
    </source>
</evidence>
<proteinExistence type="inferred from homology"/>
<comment type="subcellular location">
    <subcellularLocation>
        <location evidence="1 6">Plastid</location>
        <location evidence="1 6">Chloroplast</location>
    </subcellularLocation>
</comment>
<dbReference type="InterPro" id="IPR044958">
    <property type="entry name" value="Ribosomal_bL32_plant/cyanobact"/>
</dbReference>
<keyword evidence="4 6" id="KW-0687">Ribonucleoprotein</keyword>
<reference evidence="7" key="1">
    <citation type="journal article" date="2018" name="Genome Biol. Evol.">
        <title>Mobile Elements Shape Plastome Evolution in Ferns.</title>
        <authorList>
            <person name="Robison T.A."/>
            <person name="Grusz A.L."/>
            <person name="Wolf P.G."/>
            <person name="Mower J.P."/>
            <person name="Fauskee B.D."/>
            <person name="Sosa K."/>
            <person name="Schuettpelz E.L."/>
        </authorList>
    </citation>
    <scope>NUCLEOTIDE SEQUENCE</scope>
</reference>
<dbReference type="InterPro" id="IPR002677">
    <property type="entry name" value="Ribosomal_bL32"/>
</dbReference>
<dbReference type="InterPro" id="IPR011332">
    <property type="entry name" value="Ribosomal_zn-bd"/>
</dbReference>
<evidence type="ECO:0000256" key="1">
    <source>
        <dbReference type="ARBA" id="ARBA00004229"/>
    </source>
</evidence>
<accession>A0A3G5CUL3</accession>
<dbReference type="GO" id="GO:0006412">
    <property type="term" value="P:translation"/>
    <property type="evidence" value="ECO:0007669"/>
    <property type="project" value="UniProtKB-UniRule"/>
</dbReference>
<dbReference type="GO" id="GO:0003735">
    <property type="term" value="F:structural constituent of ribosome"/>
    <property type="evidence" value="ECO:0007669"/>
    <property type="project" value="InterPro"/>
</dbReference>
<dbReference type="RefSeq" id="YP_009549406.1">
    <property type="nucleotide sequence ID" value="NC_040218.1"/>
</dbReference>
<organism evidence="7">
    <name type="scientific">Scoliosorus ensiformis</name>
    <dbReference type="NCBI Taxonomy" id="38541"/>
    <lineage>
        <taxon>Eukaryota</taxon>
        <taxon>Viridiplantae</taxon>
        <taxon>Streptophyta</taxon>
        <taxon>Embryophyta</taxon>
        <taxon>Tracheophyta</taxon>
        <taxon>Polypodiopsida</taxon>
        <taxon>Polypodiidae</taxon>
        <taxon>Polypodiales</taxon>
        <taxon>Pteridineae</taxon>
        <taxon>Pteridaceae</taxon>
        <taxon>Vittarioideae</taxon>
        <taxon>Scoliosorus</taxon>
    </lineage>
</organism>
<dbReference type="PANTHER" id="PTHR36083:SF1">
    <property type="entry name" value="LARGE RIBOSOMAL SUBUNIT PROTEIN BL32C"/>
    <property type="match status" value="1"/>
</dbReference>
<keyword evidence="7" id="KW-0934">Plastid</keyword>
<dbReference type="HAMAP" id="MF_00340">
    <property type="entry name" value="Ribosomal_bL32"/>
    <property type="match status" value="1"/>
</dbReference>
<dbReference type="AlphaFoldDB" id="A0A3G5CUL3"/>
<sequence>MAVPKKRISGSKKRIRRFVWKLKSLDKSLRSFSLAKSVLSGRSKSFYYIMEEKSSQT</sequence>
<evidence type="ECO:0000313" key="7">
    <source>
        <dbReference type="EMBL" id="AYW16555.1"/>
    </source>
</evidence>
<dbReference type="SUPFAM" id="SSF57829">
    <property type="entry name" value="Zn-binding ribosomal proteins"/>
    <property type="match status" value="1"/>
</dbReference>
<evidence type="ECO:0000256" key="6">
    <source>
        <dbReference type="HAMAP-Rule" id="MF_00340"/>
    </source>
</evidence>
<keyword evidence="3 6" id="KW-0689">Ribosomal protein</keyword>
<geneLocation type="chloroplast" evidence="7"/>
<dbReference type="GeneID" id="38747445"/>
<name>A0A3G5CUL3_9MONI</name>
<evidence type="ECO:0000256" key="5">
    <source>
        <dbReference type="ARBA" id="ARBA00035280"/>
    </source>
</evidence>
<evidence type="ECO:0000256" key="4">
    <source>
        <dbReference type="ARBA" id="ARBA00023274"/>
    </source>
</evidence>